<feature type="compositionally biased region" description="Low complexity" evidence="1">
    <location>
        <begin position="11"/>
        <end position="23"/>
    </location>
</feature>
<evidence type="ECO:0000313" key="3">
    <source>
        <dbReference type="Proteomes" id="UP000316079"/>
    </source>
</evidence>
<dbReference type="Proteomes" id="UP000316079">
    <property type="component" value="Unassembled WGS sequence"/>
</dbReference>
<evidence type="ECO:0000256" key="1">
    <source>
        <dbReference type="SAM" id="MobiDB-lite"/>
    </source>
</evidence>
<gene>
    <name evidence="2" type="ORF">DNTS_014642</name>
</gene>
<feature type="region of interest" description="Disordered" evidence="1">
    <location>
        <begin position="1"/>
        <end position="88"/>
    </location>
</feature>
<dbReference type="AlphaFoldDB" id="A0A553R8K8"/>
<protein>
    <submittedName>
        <fullName evidence="2">Uncharacterized protein</fullName>
    </submittedName>
</protein>
<comment type="caution">
    <text evidence="2">The sequence shown here is derived from an EMBL/GenBank/DDBJ whole genome shotgun (WGS) entry which is preliminary data.</text>
</comment>
<proteinExistence type="predicted"/>
<organism evidence="2 3">
    <name type="scientific">Danionella cerebrum</name>
    <dbReference type="NCBI Taxonomy" id="2873325"/>
    <lineage>
        <taxon>Eukaryota</taxon>
        <taxon>Metazoa</taxon>
        <taxon>Chordata</taxon>
        <taxon>Craniata</taxon>
        <taxon>Vertebrata</taxon>
        <taxon>Euteleostomi</taxon>
        <taxon>Actinopterygii</taxon>
        <taxon>Neopterygii</taxon>
        <taxon>Teleostei</taxon>
        <taxon>Ostariophysi</taxon>
        <taxon>Cypriniformes</taxon>
        <taxon>Danionidae</taxon>
        <taxon>Danioninae</taxon>
        <taxon>Danionella</taxon>
    </lineage>
</organism>
<feature type="compositionally biased region" description="Polar residues" evidence="1">
    <location>
        <begin position="76"/>
        <end position="88"/>
    </location>
</feature>
<accession>A0A553R8K8</accession>
<reference evidence="2 3" key="1">
    <citation type="journal article" date="2019" name="Sci. Data">
        <title>Hybrid genome assembly and annotation of Danionella translucida.</title>
        <authorList>
            <person name="Kadobianskyi M."/>
            <person name="Schulze L."/>
            <person name="Schuelke M."/>
            <person name="Judkewitz B."/>
        </authorList>
    </citation>
    <scope>NUCLEOTIDE SEQUENCE [LARGE SCALE GENOMIC DNA]</scope>
    <source>
        <strain evidence="2 3">Bolton</strain>
    </source>
</reference>
<keyword evidence="3" id="KW-1185">Reference proteome</keyword>
<dbReference type="EMBL" id="SRMA01025159">
    <property type="protein sequence ID" value="TRY98515.1"/>
    <property type="molecule type" value="Genomic_DNA"/>
</dbReference>
<name>A0A553R8K8_9TELE</name>
<feature type="compositionally biased region" description="Basic and acidic residues" evidence="1">
    <location>
        <begin position="1"/>
        <end position="10"/>
    </location>
</feature>
<sequence length="88" mass="9606">MRDALSEDKSSSCSMESEADLSSVMDQKPSHPQKPPVQSRSKSTDEVQQAKKLFHISQKSLPGGSELEKVKEGSEENVTPASSTEELQ</sequence>
<evidence type="ECO:0000313" key="2">
    <source>
        <dbReference type="EMBL" id="TRY98515.1"/>
    </source>
</evidence>
<dbReference type="OrthoDB" id="196547at2759"/>